<evidence type="ECO:0000313" key="3">
    <source>
        <dbReference type="Proteomes" id="UP000233551"/>
    </source>
</evidence>
<feature type="region of interest" description="Disordered" evidence="1">
    <location>
        <begin position="176"/>
        <end position="203"/>
    </location>
</feature>
<reference evidence="2 3" key="1">
    <citation type="submission" date="2017-11" db="EMBL/GenBank/DDBJ databases">
        <title>De-novo sequencing of pomegranate (Punica granatum L.) genome.</title>
        <authorList>
            <person name="Akparov Z."/>
            <person name="Amiraslanov A."/>
            <person name="Hajiyeva S."/>
            <person name="Abbasov M."/>
            <person name="Kaur K."/>
            <person name="Hamwieh A."/>
            <person name="Solovyev V."/>
            <person name="Salamov A."/>
            <person name="Braich B."/>
            <person name="Kosarev P."/>
            <person name="Mahmoud A."/>
            <person name="Hajiyev E."/>
            <person name="Babayeva S."/>
            <person name="Izzatullayeva V."/>
            <person name="Mammadov A."/>
            <person name="Mammadov A."/>
            <person name="Sharifova S."/>
            <person name="Ojaghi J."/>
            <person name="Eynullazada K."/>
            <person name="Bayramov B."/>
            <person name="Abdulazimova A."/>
            <person name="Shahmuradov I."/>
        </authorList>
    </citation>
    <scope>NUCLEOTIDE SEQUENCE [LARGE SCALE GENOMIC DNA]</scope>
    <source>
        <strain evidence="3">cv. AG2017</strain>
        <tissue evidence="2">Leaf</tissue>
    </source>
</reference>
<evidence type="ECO:0000256" key="1">
    <source>
        <dbReference type="SAM" id="MobiDB-lite"/>
    </source>
</evidence>
<protein>
    <submittedName>
        <fullName evidence="2">Uncharacterized protein</fullName>
    </submittedName>
</protein>
<keyword evidence="3" id="KW-1185">Reference proteome</keyword>
<accession>A0A2I0KUM0</accession>
<gene>
    <name evidence="2" type="ORF">CRG98_007589</name>
</gene>
<dbReference type="Proteomes" id="UP000233551">
    <property type="component" value="Unassembled WGS sequence"/>
</dbReference>
<dbReference type="AlphaFoldDB" id="A0A2I0KUM0"/>
<feature type="compositionally biased region" description="Polar residues" evidence="1">
    <location>
        <begin position="179"/>
        <end position="203"/>
    </location>
</feature>
<comment type="caution">
    <text evidence="2">The sequence shown here is derived from an EMBL/GenBank/DDBJ whole genome shotgun (WGS) entry which is preliminary data.</text>
</comment>
<feature type="region of interest" description="Disordered" evidence="1">
    <location>
        <begin position="28"/>
        <end position="55"/>
    </location>
</feature>
<name>A0A2I0KUM0_PUNGR</name>
<feature type="region of interest" description="Disordered" evidence="1">
    <location>
        <begin position="144"/>
        <end position="163"/>
    </location>
</feature>
<evidence type="ECO:0000313" key="2">
    <source>
        <dbReference type="EMBL" id="PKI72043.1"/>
    </source>
</evidence>
<proteinExistence type="predicted"/>
<sequence>MRKQSCWLRQETGRRFISTCAKVANRQGTGEFGEVPPPIGGGESGDDEEQEHSHIHVRAQPDQGPAHSREPMMDWPVVQPQLAEVPPSSPPAMFSSFCRPGEMSAIVTALTQVVSGQRAGSQGTLPHPTPSSCLPLSLPSYSPAPWVGQKRPRGEGSSSGVSEFASLRGHGMYGDLIARSQSAEPSSFPTGTLVSSLSNHLQT</sequence>
<dbReference type="EMBL" id="PGOL01000343">
    <property type="protein sequence ID" value="PKI72043.1"/>
    <property type="molecule type" value="Genomic_DNA"/>
</dbReference>
<organism evidence="2 3">
    <name type="scientific">Punica granatum</name>
    <name type="common">Pomegranate</name>
    <dbReference type="NCBI Taxonomy" id="22663"/>
    <lineage>
        <taxon>Eukaryota</taxon>
        <taxon>Viridiplantae</taxon>
        <taxon>Streptophyta</taxon>
        <taxon>Embryophyta</taxon>
        <taxon>Tracheophyta</taxon>
        <taxon>Spermatophyta</taxon>
        <taxon>Magnoliopsida</taxon>
        <taxon>eudicotyledons</taxon>
        <taxon>Gunneridae</taxon>
        <taxon>Pentapetalae</taxon>
        <taxon>rosids</taxon>
        <taxon>malvids</taxon>
        <taxon>Myrtales</taxon>
        <taxon>Lythraceae</taxon>
        <taxon>Punica</taxon>
    </lineage>
</organism>